<accession>F0S5F6</accession>
<dbReference type="InterPro" id="IPR008928">
    <property type="entry name" value="6-hairpin_glycosidase_sf"/>
</dbReference>
<dbReference type="Gene3D" id="2.70.98.50">
    <property type="entry name" value="putative glycoside hydrolase family protein from bacillus halodurans"/>
    <property type="match status" value="1"/>
</dbReference>
<evidence type="ECO:0000313" key="4">
    <source>
        <dbReference type="EMBL" id="ADY53120.1"/>
    </source>
</evidence>
<dbReference type="InterPro" id="IPR054363">
    <property type="entry name" value="GH95_cat"/>
</dbReference>
<dbReference type="SUPFAM" id="SSF48208">
    <property type="entry name" value="Six-hairpin glycosidases"/>
    <property type="match status" value="1"/>
</dbReference>
<dbReference type="PANTHER" id="PTHR31084">
    <property type="entry name" value="ALPHA-L-FUCOSIDASE 2"/>
    <property type="match status" value="1"/>
</dbReference>
<dbReference type="GO" id="GO:0005975">
    <property type="term" value="P:carbohydrate metabolic process"/>
    <property type="evidence" value="ECO:0007669"/>
    <property type="project" value="InterPro"/>
</dbReference>
<dbReference type="Proteomes" id="UP000000310">
    <property type="component" value="Chromosome"/>
</dbReference>
<evidence type="ECO:0000259" key="2">
    <source>
        <dbReference type="Pfam" id="PF21307"/>
    </source>
</evidence>
<keyword evidence="4" id="KW-0326">Glycosidase</keyword>
<feature type="domain" description="Glycosyl hydrolase family 95 N-terminal" evidence="1">
    <location>
        <begin position="41"/>
        <end position="277"/>
    </location>
</feature>
<keyword evidence="5" id="KW-1185">Reference proteome</keyword>
<proteinExistence type="predicted"/>
<evidence type="ECO:0000259" key="1">
    <source>
        <dbReference type="Pfam" id="PF14498"/>
    </source>
</evidence>
<reference evidence="5" key="2">
    <citation type="submission" date="2011-02" db="EMBL/GenBank/DDBJ databases">
        <title>The complete genome of Pedobacter saltans DSM 12145.</title>
        <authorList>
            <consortium name="US DOE Joint Genome Institute (JGI-PGF)"/>
            <person name="Lucas S."/>
            <person name="Copeland A."/>
            <person name="Lapidus A."/>
            <person name="Bruce D."/>
            <person name="Goodwin L."/>
            <person name="Pitluck S."/>
            <person name="Kyrpides N."/>
            <person name="Mavromatis K."/>
            <person name="Pagani I."/>
            <person name="Ivanova N."/>
            <person name="Ovchinnikova G."/>
            <person name="Lu M."/>
            <person name="Detter J.C."/>
            <person name="Han C."/>
            <person name="Land M."/>
            <person name="Hauser L."/>
            <person name="Markowitz V."/>
            <person name="Cheng J.-F."/>
            <person name="Hugenholtz P."/>
            <person name="Woyke T."/>
            <person name="Wu D."/>
            <person name="Tindall B."/>
            <person name="Pomrenke H.G."/>
            <person name="Brambilla E."/>
            <person name="Klenk H.-P."/>
            <person name="Eisen J.A."/>
        </authorList>
    </citation>
    <scope>NUCLEOTIDE SEQUENCE [LARGE SCALE GENOMIC DNA]</scope>
    <source>
        <strain evidence="5">ATCC 51119 / DSM 12145 / JCM 21818 / LMG 10337 / NBRC 100064 / NCIMB 13643</strain>
    </source>
</reference>
<dbReference type="Gene3D" id="1.50.10.10">
    <property type="match status" value="1"/>
</dbReference>
<evidence type="ECO:0000313" key="5">
    <source>
        <dbReference type="Proteomes" id="UP000000310"/>
    </source>
</evidence>
<dbReference type="EMBL" id="CP002545">
    <property type="protein sequence ID" value="ADY53120.1"/>
    <property type="molecule type" value="Genomic_DNA"/>
</dbReference>
<dbReference type="eggNOG" id="COG1554">
    <property type="taxonomic scope" value="Bacteria"/>
</dbReference>
<dbReference type="PIRSF" id="PIRSF007663">
    <property type="entry name" value="UCP007663"/>
    <property type="match status" value="1"/>
</dbReference>
<dbReference type="STRING" id="762903.Pedsa_2576"/>
<evidence type="ECO:0000259" key="3">
    <source>
        <dbReference type="Pfam" id="PF22124"/>
    </source>
</evidence>
<dbReference type="InterPro" id="IPR012341">
    <property type="entry name" value="6hp_glycosidase-like_sf"/>
</dbReference>
<dbReference type="FunFam" id="1.50.10.10:FF:000028">
    <property type="entry name" value="Alpha-L-fucosidase 2"/>
    <property type="match status" value="1"/>
</dbReference>
<feature type="domain" description="Alpha fucosidase A-like C-terminal" evidence="2">
    <location>
        <begin position="702"/>
        <end position="765"/>
    </location>
</feature>
<dbReference type="EC" id="3.2.1.51" evidence="4"/>
<feature type="domain" description="Glycosyl hydrolase family 95 catalytic" evidence="3">
    <location>
        <begin position="301"/>
        <end position="700"/>
    </location>
</feature>
<dbReference type="Pfam" id="PF21307">
    <property type="entry name" value="Glyco_hydro_95_C"/>
    <property type="match status" value="1"/>
</dbReference>
<sequence>MMQLIMEYIIKKVTCKRILQLLFLHILVFPFKAYSQDDLKLWYNKPVIDNVWEQALPIGNGRLGAMVYGIPQREQLQLNEETIWGGGPYRNDNNKALEVLPLVQKMVFDGQTQEADKLINQSFFTQTHGMPFQTAGSLILNFPGHNQYENYYRELDLNKAVVKTTYTVNGVKYTREVFSSFTDDVIIMQLTSSEKGGLNFDIGYVNPSQHTVSKKDNSLVLEGRGSDHEGIEGKIRYQIHTLVSHADGHVAVSDHKINITEASSATIYISIGTNFTNYKSVDANPAERAASKLAVAKKKNFKSALQQHSATYYKQFGRFKLNLGSQDISKEEPTDVRIRNFKETQDPALVTLLTQFGRYLLISSSQPGGQPSNLQGIWCNSMHPAWDSKYTININTEMNYWPAEVTNLSDTHEPLFQMLKDLSESGRETAKTLYGADGWVAHHNTDIWRVTSPIDFAAAGMWPTGGAWLSQHLWEHYLFTGDRKFLAEAYPILKGSADFFLSFLIEHPKYKGWMVVSPSISPEHGPITAGVTMDNQLVFDVLTRTVVAGEMLGKDTNYIARLKSMAKRIPPMQIGKYTQLQEWLEDIDDPKNEHRHVSHLYGLYPGNQISPYTTPELFEASRNSLIYRGDFATGWSIGWKINLWARLLEGNRAYKIINNMLTLVDKENRDGRTYPNMFTAHPPFQIDGNFGLTAGVAEMLVQSHDSALHLLPALPDVWDTGSVSGIVARGGFEIDMKWQEGAVQEVKVLSKIGGNLRLRSYVPLKGKGLRKAEEDNPNILMNTITGAKAIISDKATLKGNNLKAVYEYDVPTVAGKTYTFFRGSRD</sequence>
<dbReference type="PANTHER" id="PTHR31084:SF0">
    <property type="entry name" value="ALPHA-L-FUCOSIDASE 2"/>
    <property type="match status" value="1"/>
</dbReference>
<dbReference type="KEGG" id="psn:Pedsa_2576"/>
<organism evidence="4 5">
    <name type="scientific">Pseudopedobacter saltans (strain ATCC 51119 / DSM 12145 / JCM 21818 / CCUG 39354 / LMG 10337 / NBRC 100064 / NCIMB 13643)</name>
    <name type="common">Pedobacter saltans</name>
    <dbReference type="NCBI Taxonomy" id="762903"/>
    <lineage>
        <taxon>Bacteria</taxon>
        <taxon>Pseudomonadati</taxon>
        <taxon>Bacteroidota</taxon>
        <taxon>Sphingobacteriia</taxon>
        <taxon>Sphingobacteriales</taxon>
        <taxon>Sphingobacteriaceae</taxon>
        <taxon>Pseudopedobacter</taxon>
    </lineage>
</organism>
<dbReference type="InterPro" id="IPR027414">
    <property type="entry name" value="GH95_N_dom"/>
</dbReference>
<dbReference type="Pfam" id="PF14498">
    <property type="entry name" value="Glyco_hyd_65N_2"/>
    <property type="match status" value="1"/>
</dbReference>
<keyword evidence="4" id="KW-0378">Hydrolase</keyword>
<dbReference type="GO" id="GO:0004560">
    <property type="term" value="F:alpha-L-fucosidase activity"/>
    <property type="evidence" value="ECO:0007669"/>
    <property type="project" value="UniProtKB-EC"/>
</dbReference>
<reference evidence="4 5" key="1">
    <citation type="journal article" date="2011" name="Stand. Genomic Sci.">
        <title>Complete genome sequence of the gliding, heparinolytic Pedobacter saltans type strain (113).</title>
        <authorList>
            <person name="Liolios K."/>
            <person name="Sikorski J."/>
            <person name="Lu M."/>
            <person name="Nolan M."/>
            <person name="Lapidus A."/>
            <person name="Lucas S."/>
            <person name="Hammon N."/>
            <person name="Deshpande S."/>
            <person name="Cheng J.F."/>
            <person name="Tapia R."/>
            <person name="Han C."/>
            <person name="Goodwin L."/>
            <person name="Pitluck S."/>
            <person name="Huntemann M."/>
            <person name="Ivanova N."/>
            <person name="Pagani I."/>
            <person name="Mavromatis K."/>
            <person name="Ovchinikova G."/>
            <person name="Pati A."/>
            <person name="Chen A."/>
            <person name="Palaniappan K."/>
            <person name="Land M."/>
            <person name="Hauser L."/>
            <person name="Brambilla E.M."/>
            <person name="Kotsyurbenko O."/>
            <person name="Rohde M."/>
            <person name="Tindall B.J."/>
            <person name="Abt B."/>
            <person name="Goker M."/>
            <person name="Detter J.C."/>
            <person name="Woyke T."/>
            <person name="Bristow J."/>
            <person name="Eisen J.A."/>
            <person name="Markowitz V."/>
            <person name="Hugenholtz P."/>
            <person name="Klenk H.P."/>
            <person name="Kyrpides N.C."/>
        </authorList>
    </citation>
    <scope>NUCLEOTIDE SEQUENCE [LARGE SCALE GENOMIC DNA]</scope>
    <source>
        <strain evidence="5">ATCC 51119 / DSM 12145 / JCM 21818 / LMG 10337 / NBRC 100064 / NCIMB 13643</strain>
    </source>
</reference>
<dbReference type="AlphaFoldDB" id="F0S5F6"/>
<dbReference type="Pfam" id="PF22124">
    <property type="entry name" value="Glyco_hydro_95_cat"/>
    <property type="match status" value="1"/>
</dbReference>
<gene>
    <name evidence="4" type="ordered locus">Pedsa_2576</name>
</gene>
<protein>
    <submittedName>
        <fullName evidence="4">Alpha-L-fucosidase</fullName>
        <ecNumber evidence="4">3.2.1.51</ecNumber>
    </submittedName>
</protein>
<dbReference type="HOGENOM" id="CLU_004617_2_2_10"/>
<dbReference type="InterPro" id="IPR049053">
    <property type="entry name" value="AFCA-like_C"/>
</dbReference>
<name>F0S5F6_PSESL</name>
<dbReference type="InterPro" id="IPR016518">
    <property type="entry name" value="Alpha-L-fucosidase"/>
</dbReference>